<evidence type="ECO:0000313" key="1">
    <source>
        <dbReference type="EMBL" id="KAK2578520.1"/>
    </source>
</evidence>
<name>A0AAD9REZ7_9HYME</name>
<dbReference type="EMBL" id="JAIFRP010000252">
    <property type="protein sequence ID" value="KAK2578520.1"/>
    <property type="molecule type" value="Genomic_DNA"/>
</dbReference>
<evidence type="ECO:0000313" key="2">
    <source>
        <dbReference type="Proteomes" id="UP001258017"/>
    </source>
</evidence>
<accession>A0AAD9REZ7</accession>
<reference evidence="1" key="2">
    <citation type="journal article" date="2023" name="Commun. Biol.">
        <title>Intrasexual cuticular hydrocarbon dimorphism in a wasp sheds light on hydrocarbon biosynthesis genes in Hymenoptera.</title>
        <authorList>
            <person name="Moris V.C."/>
            <person name="Podsiadlowski L."/>
            <person name="Martin S."/>
            <person name="Oeyen J.P."/>
            <person name="Donath A."/>
            <person name="Petersen M."/>
            <person name="Wilbrandt J."/>
            <person name="Misof B."/>
            <person name="Liedtke D."/>
            <person name="Thamm M."/>
            <person name="Scheiner R."/>
            <person name="Schmitt T."/>
            <person name="Niehuis O."/>
        </authorList>
    </citation>
    <scope>NUCLEOTIDE SEQUENCE</scope>
    <source>
        <strain evidence="1">GBR_01_08_01A</strain>
    </source>
</reference>
<dbReference type="Proteomes" id="UP001258017">
    <property type="component" value="Unassembled WGS sequence"/>
</dbReference>
<comment type="caution">
    <text evidence="1">The sequence shown here is derived from an EMBL/GenBank/DDBJ whole genome shotgun (WGS) entry which is preliminary data.</text>
</comment>
<dbReference type="AlphaFoldDB" id="A0AAD9REZ7"/>
<proteinExistence type="predicted"/>
<organism evidence="1 2">
    <name type="scientific">Odynerus spinipes</name>
    <dbReference type="NCBI Taxonomy" id="1348599"/>
    <lineage>
        <taxon>Eukaryota</taxon>
        <taxon>Metazoa</taxon>
        <taxon>Ecdysozoa</taxon>
        <taxon>Arthropoda</taxon>
        <taxon>Hexapoda</taxon>
        <taxon>Insecta</taxon>
        <taxon>Pterygota</taxon>
        <taxon>Neoptera</taxon>
        <taxon>Endopterygota</taxon>
        <taxon>Hymenoptera</taxon>
        <taxon>Apocrita</taxon>
        <taxon>Aculeata</taxon>
        <taxon>Vespoidea</taxon>
        <taxon>Vespidae</taxon>
        <taxon>Eumeninae</taxon>
        <taxon>Odynerus</taxon>
    </lineage>
</organism>
<gene>
    <name evidence="1" type="ORF">KPH14_000989</name>
</gene>
<reference evidence="1" key="1">
    <citation type="submission" date="2021-08" db="EMBL/GenBank/DDBJ databases">
        <authorList>
            <person name="Misof B."/>
            <person name="Oliver O."/>
            <person name="Podsiadlowski L."/>
            <person name="Donath A."/>
            <person name="Peters R."/>
            <person name="Mayer C."/>
            <person name="Rust J."/>
            <person name="Gunkel S."/>
            <person name="Lesny P."/>
            <person name="Martin S."/>
            <person name="Oeyen J.P."/>
            <person name="Petersen M."/>
            <person name="Panagiotis P."/>
            <person name="Wilbrandt J."/>
            <person name="Tanja T."/>
        </authorList>
    </citation>
    <scope>NUCLEOTIDE SEQUENCE</scope>
    <source>
        <strain evidence="1">GBR_01_08_01A</strain>
        <tissue evidence="1">Thorax + abdomen</tissue>
    </source>
</reference>
<keyword evidence="2" id="KW-1185">Reference proteome</keyword>
<sequence length="154" mass="16801">MYGGFLGGGDSEASQRKWRCFIINGKVIRGAAPSSQMVSNLWTDGKLVAAVPLVDVFTAQFSFIERISVGTLETVETVETAIPFFGRTASVARFIPKDGTFLPTSSQRAASLRYCRRKGESSVRVMQICVLDRAGSLAKFSLKKGTSLSLRQRV</sequence>
<protein>
    <submittedName>
        <fullName evidence="1">Uncharacterized protein</fullName>
    </submittedName>
</protein>